<dbReference type="InterPro" id="IPR053181">
    <property type="entry name" value="EcdB-like_regulator"/>
</dbReference>
<dbReference type="GO" id="GO:0003677">
    <property type="term" value="F:DNA binding"/>
    <property type="evidence" value="ECO:0007669"/>
    <property type="project" value="UniProtKB-KW"/>
</dbReference>
<organism evidence="7 8">
    <name type="scientific">Capronia epimyces CBS 606.96</name>
    <dbReference type="NCBI Taxonomy" id="1182542"/>
    <lineage>
        <taxon>Eukaryota</taxon>
        <taxon>Fungi</taxon>
        <taxon>Dikarya</taxon>
        <taxon>Ascomycota</taxon>
        <taxon>Pezizomycotina</taxon>
        <taxon>Eurotiomycetes</taxon>
        <taxon>Chaetothyriomycetidae</taxon>
        <taxon>Chaetothyriales</taxon>
        <taxon>Herpotrichiellaceae</taxon>
        <taxon>Capronia</taxon>
    </lineage>
</organism>
<feature type="compositionally biased region" description="Low complexity" evidence="5">
    <location>
        <begin position="10"/>
        <end position="31"/>
    </location>
</feature>
<feature type="region of interest" description="Disordered" evidence="5">
    <location>
        <begin position="124"/>
        <end position="171"/>
    </location>
</feature>
<dbReference type="PANTHER" id="PTHR47785:SF5">
    <property type="entry name" value="ZN(II)2CYS6 TRANSCRIPTION FACTOR (EUROFUNG)"/>
    <property type="match status" value="1"/>
</dbReference>
<accession>W9XU94</accession>
<dbReference type="STRING" id="1182542.W9XU94"/>
<keyword evidence="4" id="KW-0539">Nucleus</keyword>
<dbReference type="PROSITE" id="PS00463">
    <property type="entry name" value="ZN2_CY6_FUNGAL_1"/>
    <property type="match status" value="1"/>
</dbReference>
<dbReference type="EMBL" id="AMGY01000006">
    <property type="protein sequence ID" value="EXJ80885.1"/>
    <property type="molecule type" value="Genomic_DNA"/>
</dbReference>
<dbReference type="Proteomes" id="UP000019478">
    <property type="component" value="Unassembled WGS sequence"/>
</dbReference>
<dbReference type="SUPFAM" id="SSF57701">
    <property type="entry name" value="Zn2/Cys6 DNA-binding domain"/>
    <property type="match status" value="1"/>
</dbReference>
<dbReference type="CDD" id="cd12148">
    <property type="entry name" value="fungal_TF_MHR"/>
    <property type="match status" value="1"/>
</dbReference>
<evidence type="ECO:0000313" key="8">
    <source>
        <dbReference type="Proteomes" id="UP000019478"/>
    </source>
</evidence>
<evidence type="ECO:0000256" key="5">
    <source>
        <dbReference type="SAM" id="MobiDB-lite"/>
    </source>
</evidence>
<feature type="region of interest" description="Disordered" evidence="5">
    <location>
        <begin position="1"/>
        <end position="45"/>
    </location>
</feature>
<dbReference type="RefSeq" id="XP_007735473.1">
    <property type="nucleotide sequence ID" value="XM_007737283.1"/>
</dbReference>
<keyword evidence="8" id="KW-1185">Reference proteome</keyword>
<dbReference type="HOGENOM" id="CLU_004835_2_0_1"/>
<evidence type="ECO:0000256" key="3">
    <source>
        <dbReference type="ARBA" id="ARBA00023163"/>
    </source>
</evidence>
<evidence type="ECO:0000256" key="1">
    <source>
        <dbReference type="ARBA" id="ARBA00023015"/>
    </source>
</evidence>
<dbReference type="CDD" id="cd00067">
    <property type="entry name" value="GAL4"/>
    <property type="match status" value="1"/>
</dbReference>
<dbReference type="SMART" id="SM00066">
    <property type="entry name" value="GAL4"/>
    <property type="match status" value="1"/>
</dbReference>
<dbReference type="Pfam" id="PF00172">
    <property type="entry name" value="Zn_clus"/>
    <property type="match status" value="1"/>
</dbReference>
<keyword evidence="3" id="KW-0804">Transcription</keyword>
<evidence type="ECO:0000259" key="6">
    <source>
        <dbReference type="PROSITE" id="PS50048"/>
    </source>
</evidence>
<dbReference type="Gene3D" id="4.10.240.10">
    <property type="entry name" value="Zn(2)-C6 fungal-type DNA-binding domain"/>
    <property type="match status" value="1"/>
</dbReference>
<dbReference type="GO" id="GO:0008270">
    <property type="term" value="F:zinc ion binding"/>
    <property type="evidence" value="ECO:0007669"/>
    <property type="project" value="InterPro"/>
</dbReference>
<evidence type="ECO:0000256" key="2">
    <source>
        <dbReference type="ARBA" id="ARBA00023125"/>
    </source>
</evidence>
<keyword evidence="1" id="KW-0805">Transcription regulation</keyword>
<dbReference type="OrthoDB" id="4356994at2759"/>
<dbReference type="eggNOG" id="ENOG502QR47">
    <property type="taxonomic scope" value="Eukaryota"/>
</dbReference>
<protein>
    <recommendedName>
        <fullName evidence="6">Zn(2)-C6 fungal-type domain-containing protein</fullName>
    </recommendedName>
</protein>
<dbReference type="PANTHER" id="PTHR47785">
    <property type="entry name" value="ZN(II)2CYS6 TRANSCRIPTION FACTOR (EUROFUNG)-RELATED-RELATED"/>
    <property type="match status" value="1"/>
</dbReference>
<keyword evidence="2" id="KW-0238">DNA-binding</keyword>
<feature type="domain" description="Zn(2)-C6 fungal-type" evidence="6">
    <location>
        <begin position="53"/>
        <end position="83"/>
    </location>
</feature>
<dbReference type="AlphaFoldDB" id="W9XU94"/>
<dbReference type="InterPro" id="IPR001138">
    <property type="entry name" value="Zn2Cys6_DnaBD"/>
</dbReference>
<proteinExistence type="predicted"/>
<gene>
    <name evidence="7" type="ORF">A1O3_07173</name>
</gene>
<dbReference type="GeneID" id="19171273"/>
<sequence length="670" mass="74368">MASALEADPTATATATSTAAAVSRSSSRSASQAKRPRPSDAASAYPRKRTAVACELCRRKKTRCDNGQPSCRLCRVSGVVCVYSTFAENSPLISPEPTTTELLERINYVATLVESRLPTARQGSIFSPLATTSTPATSSTPGPSASAAPQARQPPIESASGDDLEVPESDGVSERMLDWPELRGFSPEHVQALAWLPPPPSTGEAADDKSATLLARHVPLRQQDKAGYGTRSGAVDESRVVALVKRYRTLIYIKNPILDITSLEKSARRIEEFGLDWSGESCLVLIACALALAVTPMQENHDVTGRTLHKDAFPTASLDQSASRGYYVAARKRLGLLDLSLIAAQCHYLCGIYEMCSLSVTQAWHHYQQASVSVHWLLRRVSGSEPEPSANSGLVERLYYSCVKTECEIRSEINLPSFGLAKFRMPSPLPSPPKGLLDPNRSPPAWGDLDMSHGSIEALEEAGWFYYLSEISMLRTVVRMRQKLYTHNEAWWISHIERLLHDVAELESEFDQWVRHFPAQVRTPTTELGYIVAKRAVGFKSFLFHPFLFYILNQPEDAPHWSVAAELAKRCVRLSMEYLEHVDARRWRHGGLWFHFRQLFQSVLTILAAVRSHKVPVEGDWRVAIEGALANFAVWQQESAEVRWMRVIAEGLLQDTLSRSQGGGVDIDTR</sequence>
<evidence type="ECO:0000313" key="7">
    <source>
        <dbReference type="EMBL" id="EXJ80885.1"/>
    </source>
</evidence>
<reference evidence="7 8" key="1">
    <citation type="submission" date="2013-03" db="EMBL/GenBank/DDBJ databases">
        <title>The Genome Sequence of Capronia epimyces CBS 606.96.</title>
        <authorList>
            <consortium name="The Broad Institute Genomics Platform"/>
            <person name="Cuomo C."/>
            <person name="de Hoog S."/>
            <person name="Gorbushina A."/>
            <person name="Walker B."/>
            <person name="Young S.K."/>
            <person name="Zeng Q."/>
            <person name="Gargeya S."/>
            <person name="Fitzgerald M."/>
            <person name="Haas B."/>
            <person name="Abouelleil A."/>
            <person name="Allen A.W."/>
            <person name="Alvarado L."/>
            <person name="Arachchi H.M."/>
            <person name="Berlin A.M."/>
            <person name="Chapman S.B."/>
            <person name="Gainer-Dewar J."/>
            <person name="Goldberg J."/>
            <person name="Griggs A."/>
            <person name="Gujja S."/>
            <person name="Hansen M."/>
            <person name="Howarth C."/>
            <person name="Imamovic A."/>
            <person name="Ireland A."/>
            <person name="Larimer J."/>
            <person name="McCowan C."/>
            <person name="Murphy C."/>
            <person name="Pearson M."/>
            <person name="Poon T.W."/>
            <person name="Priest M."/>
            <person name="Roberts A."/>
            <person name="Saif S."/>
            <person name="Shea T."/>
            <person name="Sisk P."/>
            <person name="Sykes S."/>
            <person name="Wortman J."/>
            <person name="Nusbaum C."/>
            <person name="Birren B."/>
        </authorList>
    </citation>
    <scope>NUCLEOTIDE SEQUENCE [LARGE SCALE GENOMIC DNA]</scope>
    <source>
        <strain evidence="7 8">CBS 606.96</strain>
    </source>
</reference>
<dbReference type="GO" id="GO:0000981">
    <property type="term" value="F:DNA-binding transcription factor activity, RNA polymerase II-specific"/>
    <property type="evidence" value="ECO:0007669"/>
    <property type="project" value="InterPro"/>
</dbReference>
<feature type="compositionally biased region" description="Low complexity" evidence="5">
    <location>
        <begin position="127"/>
        <end position="149"/>
    </location>
</feature>
<comment type="caution">
    <text evidence="7">The sequence shown here is derived from an EMBL/GenBank/DDBJ whole genome shotgun (WGS) entry which is preliminary data.</text>
</comment>
<dbReference type="PROSITE" id="PS50048">
    <property type="entry name" value="ZN2_CY6_FUNGAL_2"/>
    <property type="match status" value="1"/>
</dbReference>
<dbReference type="InterPro" id="IPR036864">
    <property type="entry name" value="Zn2-C6_fun-type_DNA-bd_sf"/>
</dbReference>
<name>W9XU94_9EURO</name>
<evidence type="ECO:0000256" key="4">
    <source>
        <dbReference type="ARBA" id="ARBA00023242"/>
    </source>
</evidence>